<keyword evidence="2" id="KW-0238">DNA-binding</keyword>
<dbReference type="GO" id="GO:0003700">
    <property type="term" value="F:DNA-binding transcription factor activity"/>
    <property type="evidence" value="ECO:0007669"/>
    <property type="project" value="InterPro"/>
</dbReference>
<evidence type="ECO:0000256" key="3">
    <source>
        <dbReference type="ARBA" id="ARBA00023163"/>
    </source>
</evidence>
<organism evidence="5 6">
    <name type="scientific">BD1-7 clade bacterium</name>
    <dbReference type="NCBI Taxonomy" id="2029982"/>
    <lineage>
        <taxon>Bacteria</taxon>
        <taxon>Pseudomonadati</taxon>
        <taxon>Pseudomonadota</taxon>
        <taxon>Gammaproteobacteria</taxon>
        <taxon>Cellvibrionales</taxon>
        <taxon>Spongiibacteraceae</taxon>
        <taxon>BD1-7 clade</taxon>
    </lineage>
</organism>
<dbReference type="InterPro" id="IPR050204">
    <property type="entry name" value="AraC_XylS_family_regulators"/>
</dbReference>
<dbReference type="InterPro" id="IPR009057">
    <property type="entry name" value="Homeodomain-like_sf"/>
</dbReference>
<keyword evidence="1" id="KW-0805">Transcription regulation</keyword>
<dbReference type="Gene3D" id="1.10.10.60">
    <property type="entry name" value="Homeodomain-like"/>
    <property type="match status" value="1"/>
</dbReference>
<evidence type="ECO:0000259" key="4">
    <source>
        <dbReference type="PROSITE" id="PS01124"/>
    </source>
</evidence>
<dbReference type="GO" id="GO:0043565">
    <property type="term" value="F:sequence-specific DNA binding"/>
    <property type="evidence" value="ECO:0007669"/>
    <property type="project" value="InterPro"/>
</dbReference>
<dbReference type="Proteomes" id="UP000441399">
    <property type="component" value="Unassembled WGS sequence"/>
</dbReference>
<dbReference type="PANTHER" id="PTHR46796">
    <property type="entry name" value="HTH-TYPE TRANSCRIPTIONAL ACTIVATOR RHAS-RELATED"/>
    <property type="match status" value="1"/>
</dbReference>
<evidence type="ECO:0000256" key="1">
    <source>
        <dbReference type="ARBA" id="ARBA00023015"/>
    </source>
</evidence>
<dbReference type="SUPFAM" id="SSF46689">
    <property type="entry name" value="Homeodomain-like"/>
    <property type="match status" value="1"/>
</dbReference>
<dbReference type="PANTHER" id="PTHR46796:SF13">
    <property type="entry name" value="HTH-TYPE TRANSCRIPTIONAL ACTIVATOR RHAS"/>
    <property type="match status" value="1"/>
</dbReference>
<protein>
    <submittedName>
        <fullName evidence="5">HTH-type transcriptional activator RhaS</fullName>
    </submittedName>
</protein>
<dbReference type="AlphaFoldDB" id="A0A5S9NQI6"/>
<sequence length="184" mass="21087">MLPINKRAENIGLASGAQLAGIRFHPGMGYGALGQHYNKPTLLLPNRDQRYNLYQTYAELRTIKDNESRIKALYRWADKNLDFSNVIPGSLEKALECIKQDGASGQLSEYNDLSQRQIERLFKRWLGVTPKHYQRILRTKKAIGFLQQHHTANLADVAQQFGFSDQAHMTREFRTIACVTPRQV</sequence>
<dbReference type="SMART" id="SM00342">
    <property type="entry name" value="HTH_ARAC"/>
    <property type="match status" value="1"/>
</dbReference>
<reference evidence="5 6" key="1">
    <citation type="submission" date="2019-11" db="EMBL/GenBank/DDBJ databases">
        <authorList>
            <person name="Holert J."/>
        </authorList>
    </citation>
    <scope>NUCLEOTIDE SEQUENCE [LARGE SCALE GENOMIC DNA]</scope>
    <source>
        <strain evidence="5">SB11_3</strain>
    </source>
</reference>
<evidence type="ECO:0000313" key="5">
    <source>
        <dbReference type="EMBL" id="CAA0092633.1"/>
    </source>
</evidence>
<name>A0A5S9NQI6_9GAMM</name>
<accession>A0A5S9NQI6</accession>
<dbReference type="EMBL" id="CACSIO010000002">
    <property type="protein sequence ID" value="CAA0092633.1"/>
    <property type="molecule type" value="Genomic_DNA"/>
</dbReference>
<evidence type="ECO:0000256" key="2">
    <source>
        <dbReference type="ARBA" id="ARBA00023125"/>
    </source>
</evidence>
<proteinExistence type="predicted"/>
<dbReference type="InterPro" id="IPR018060">
    <property type="entry name" value="HTH_AraC"/>
</dbReference>
<feature type="domain" description="HTH araC/xylS-type" evidence="4">
    <location>
        <begin position="106"/>
        <end position="184"/>
    </location>
</feature>
<keyword evidence="3" id="KW-0804">Transcription</keyword>
<dbReference type="PROSITE" id="PS01124">
    <property type="entry name" value="HTH_ARAC_FAMILY_2"/>
    <property type="match status" value="1"/>
</dbReference>
<dbReference type="Pfam" id="PF12833">
    <property type="entry name" value="HTH_18"/>
    <property type="match status" value="1"/>
</dbReference>
<gene>
    <name evidence="5" type="primary">rhaS_2</name>
    <name evidence="5" type="ORF">OPDIPICF_03843</name>
</gene>
<evidence type="ECO:0000313" key="6">
    <source>
        <dbReference type="Proteomes" id="UP000441399"/>
    </source>
</evidence>
<keyword evidence="6" id="KW-1185">Reference proteome</keyword>